<comment type="subunit">
    <text evidence="8">Homodimer.</text>
</comment>
<feature type="binding site" evidence="9">
    <location>
        <position position="125"/>
    </location>
    <ligand>
        <name>L-histidine</name>
        <dbReference type="ChEBI" id="CHEBI:57595"/>
    </ligand>
</feature>
<dbReference type="SUPFAM" id="SSF52954">
    <property type="entry name" value="Class II aaRS ABD-related"/>
    <property type="match status" value="1"/>
</dbReference>
<comment type="subcellular location">
    <subcellularLocation>
        <location evidence="8">Cytoplasm</location>
    </subcellularLocation>
</comment>
<dbReference type="InterPro" id="IPR041715">
    <property type="entry name" value="HisRS-like_core"/>
</dbReference>
<proteinExistence type="inferred from homology"/>
<dbReference type="InterPro" id="IPR006195">
    <property type="entry name" value="aa-tRNA-synth_II"/>
</dbReference>
<sequence>MRIGTQPYKGARDFYPQDMAIQNYMFSTWAKVARSYGYQQYSFPFLEPTELYEAKSGDDLGNKELYSFIDKGDTRVSIRPEKTPSLARLVAGCYNQLTWPVRWFSIEQVWRYERPQRGRRREFYQFDVDIFGANPGESRLADGEIIQLTVETMRQFGASPSQFNILINDRRVTEFFLAEAGIAKDRMSPVMRVIDKKAKASNEAFVEMLAELDLSKDQVMAVIEYTKLTLGELAKFKDESPAVSGLLSLMDYLKEDENTGPYCQFSPLVIRGIDYYTGAVFEGYDVGSKENPRALFGGGRYDNLLDIFGKPKLPAVGVAVGDVTLRDFLETYQLLSKDIRVGVDVFIALMDEQYRGYALQVGTLLRDVGYSVIISLNCDKLDKQFKLADRQQARWVLVIGEQEVKANQVAVKRLSTGEQSRVAREAVPEFLSK</sequence>
<dbReference type="GO" id="GO:0005524">
    <property type="term" value="F:ATP binding"/>
    <property type="evidence" value="ECO:0007669"/>
    <property type="project" value="UniProtKB-UniRule"/>
</dbReference>
<keyword evidence="6 8" id="KW-0030">Aminoacyl-tRNA synthetase</keyword>
<name>A0A2H0X7T6_UNCKA</name>
<dbReference type="InterPro" id="IPR036621">
    <property type="entry name" value="Anticodon-bd_dom_sf"/>
</dbReference>
<dbReference type="PANTHER" id="PTHR43707:SF1">
    <property type="entry name" value="HISTIDINE--TRNA LIGASE, MITOCHONDRIAL-RELATED"/>
    <property type="match status" value="1"/>
</dbReference>
<evidence type="ECO:0000256" key="9">
    <source>
        <dbReference type="PIRSR" id="PIRSR001549-1"/>
    </source>
</evidence>
<evidence type="ECO:0000256" key="4">
    <source>
        <dbReference type="ARBA" id="ARBA00022840"/>
    </source>
</evidence>
<dbReference type="CDD" id="cd00773">
    <property type="entry name" value="HisRS-like_core"/>
    <property type="match status" value="1"/>
</dbReference>
<evidence type="ECO:0000256" key="7">
    <source>
        <dbReference type="ARBA" id="ARBA00047639"/>
    </source>
</evidence>
<dbReference type="PROSITE" id="PS50862">
    <property type="entry name" value="AA_TRNA_LIGASE_II"/>
    <property type="match status" value="1"/>
</dbReference>
<evidence type="ECO:0000313" key="11">
    <source>
        <dbReference type="EMBL" id="PIS20905.1"/>
    </source>
</evidence>
<dbReference type="GO" id="GO:0006427">
    <property type="term" value="P:histidyl-tRNA aminoacylation"/>
    <property type="evidence" value="ECO:0007669"/>
    <property type="project" value="UniProtKB-UniRule"/>
</dbReference>
<evidence type="ECO:0000256" key="8">
    <source>
        <dbReference type="HAMAP-Rule" id="MF_00127"/>
    </source>
</evidence>
<dbReference type="Pfam" id="PF03129">
    <property type="entry name" value="HGTP_anticodon"/>
    <property type="match status" value="1"/>
</dbReference>
<dbReference type="Gene3D" id="3.40.50.800">
    <property type="entry name" value="Anticodon-binding domain"/>
    <property type="match status" value="1"/>
</dbReference>
<dbReference type="Gene3D" id="3.30.930.10">
    <property type="entry name" value="Bira Bifunctional Protein, Domain 2"/>
    <property type="match status" value="1"/>
</dbReference>
<comment type="catalytic activity">
    <reaction evidence="7 8">
        <text>tRNA(His) + L-histidine + ATP = L-histidyl-tRNA(His) + AMP + diphosphate + H(+)</text>
        <dbReference type="Rhea" id="RHEA:17313"/>
        <dbReference type="Rhea" id="RHEA-COMP:9665"/>
        <dbReference type="Rhea" id="RHEA-COMP:9689"/>
        <dbReference type="ChEBI" id="CHEBI:15378"/>
        <dbReference type="ChEBI" id="CHEBI:30616"/>
        <dbReference type="ChEBI" id="CHEBI:33019"/>
        <dbReference type="ChEBI" id="CHEBI:57595"/>
        <dbReference type="ChEBI" id="CHEBI:78442"/>
        <dbReference type="ChEBI" id="CHEBI:78527"/>
        <dbReference type="ChEBI" id="CHEBI:456215"/>
        <dbReference type="EC" id="6.1.1.21"/>
    </reaction>
</comment>
<dbReference type="PANTHER" id="PTHR43707">
    <property type="entry name" value="HISTIDYL-TRNA SYNTHETASE"/>
    <property type="match status" value="1"/>
</dbReference>
<keyword evidence="4 8" id="KW-0067">ATP-binding</keyword>
<feature type="domain" description="Aminoacyl-transfer RNA synthetases class-II family profile" evidence="10">
    <location>
        <begin position="10"/>
        <end position="363"/>
    </location>
</feature>
<dbReference type="SUPFAM" id="SSF55681">
    <property type="entry name" value="Class II aaRS and biotin synthetases"/>
    <property type="match status" value="1"/>
</dbReference>
<feature type="binding site" evidence="9">
    <location>
        <begin position="275"/>
        <end position="276"/>
    </location>
    <ligand>
        <name>L-histidine</name>
        <dbReference type="ChEBI" id="CHEBI:57595"/>
    </ligand>
</feature>
<accession>A0A2H0X7T6</accession>
<dbReference type="Pfam" id="PF13393">
    <property type="entry name" value="tRNA-synt_His"/>
    <property type="match status" value="1"/>
</dbReference>
<dbReference type="InterPro" id="IPR004516">
    <property type="entry name" value="HisRS/HisZ"/>
</dbReference>
<evidence type="ECO:0000259" key="10">
    <source>
        <dbReference type="PROSITE" id="PS50862"/>
    </source>
</evidence>
<evidence type="ECO:0000256" key="2">
    <source>
        <dbReference type="ARBA" id="ARBA00022598"/>
    </source>
</evidence>
<organism evidence="11 12">
    <name type="scientific">candidate division WWE3 bacterium CG08_land_8_20_14_0_20_43_13</name>
    <dbReference type="NCBI Taxonomy" id="1975087"/>
    <lineage>
        <taxon>Bacteria</taxon>
        <taxon>Katanobacteria</taxon>
    </lineage>
</organism>
<dbReference type="InterPro" id="IPR033656">
    <property type="entry name" value="HisRS_anticodon"/>
</dbReference>
<evidence type="ECO:0000256" key="1">
    <source>
        <dbReference type="ARBA" id="ARBA00008226"/>
    </source>
</evidence>
<feature type="binding site" evidence="9">
    <location>
        <position position="129"/>
    </location>
    <ligand>
        <name>L-histidine</name>
        <dbReference type="ChEBI" id="CHEBI:57595"/>
    </ligand>
</feature>
<dbReference type="NCBIfam" id="TIGR00442">
    <property type="entry name" value="hisS"/>
    <property type="match status" value="1"/>
</dbReference>
<reference evidence="12" key="1">
    <citation type="submission" date="2017-09" db="EMBL/GenBank/DDBJ databases">
        <title>Depth-based differentiation of microbial function through sediment-hosted aquifers and enrichment of novel symbionts in the deep terrestrial subsurface.</title>
        <authorList>
            <person name="Probst A.J."/>
            <person name="Ladd B."/>
            <person name="Jarett J.K."/>
            <person name="Geller-Mcgrath D.E."/>
            <person name="Sieber C.M.K."/>
            <person name="Emerson J.B."/>
            <person name="Anantharaman K."/>
            <person name="Thomas B.C."/>
            <person name="Malmstrom R."/>
            <person name="Stieglmeier M."/>
            <person name="Klingl A."/>
            <person name="Woyke T."/>
            <person name="Ryan C.M."/>
            <person name="Banfield J.F."/>
        </authorList>
    </citation>
    <scope>NUCLEOTIDE SEQUENCE [LARGE SCALE GENOMIC DNA]</scope>
</reference>
<dbReference type="PIRSF" id="PIRSF001549">
    <property type="entry name" value="His-tRNA_synth"/>
    <property type="match status" value="1"/>
</dbReference>
<feature type="binding site" evidence="9">
    <location>
        <position position="111"/>
    </location>
    <ligand>
        <name>L-histidine</name>
        <dbReference type="ChEBI" id="CHEBI:57595"/>
    </ligand>
</feature>
<feature type="binding site" evidence="9">
    <location>
        <position position="271"/>
    </location>
    <ligand>
        <name>L-histidine</name>
        <dbReference type="ChEBI" id="CHEBI:57595"/>
    </ligand>
</feature>
<dbReference type="CDD" id="cd00859">
    <property type="entry name" value="HisRS_anticodon"/>
    <property type="match status" value="1"/>
</dbReference>
<keyword evidence="8" id="KW-0963">Cytoplasm</keyword>
<comment type="caution">
    <text evidence="11">The sequence shown here is derived from an EMBL/GenBank/DDBJ whole genome shotgun (WGS) entry which is preliminary data.</text>
</comment>
<dbReference type="Proteomes" id="UP000231414">
    <property type="component" value="Unassembled WGS sequence"/>
</dbReference>
<dbReference type="HAMAP" id="MF_00127">
    <property type="entry name" value="His_tRNA_synth"/>
    <property type="match status" value="1"/>
</dbReference>
<dbReference type="EC" id="6.1.1.21" evidence="8"/>
<feature type="binding site" evidence="9">
    <location>
        <begin position="81"/>
        <end position="83"/>
    </location>
    <ligand>
        <name>L-histidine</name>
        <dbReference type="ChEBI" id="CHEBI:57595"/>
    </ligand>
</feature>
<evidence type="ECO:0000313" key="12">
    <source>
        <dbReference type="Proteomes" id="UP000231414"/>
    </source>
</evidence>
<evidence type="ECO:0000256" key="5">
    <source>
        <dbReference type="ARBA" id="ARBA00022917"/>
    </source>
</evidence>
<dbReference type="AlphaFoldDB" id="A0A2H0X7T6"/>
<keyword evidence="2 8" id="KW-0436">Ligase</keyword>
<dbReference type="EMBL" id="PEYW01000018">
    <property type="protein sequence ID" value="PIS20905.1"/>
    <property type="molecule type" value="Genomic_DNA"/>
</dbReference>
<dbReference type="InterPro" id="IPR045864">
    <property type="entry name" value="aa-tRNA-synth_II/BPL/LPL"/>
</dbReference>
<comment type="similarity">
    <text evidence="1 8">Belongs to the class-II aminoacyl-tRNA synthetase family.</text>
</comment>
<evidence type="ECO:0000256" key="6">
    <source>
        <dbReference type="ARBA" id="ARBA00023146"/>
    </source>
</evidence>
<dbReference type="InterPro" id="IPR015807">
    <property type="entry name" value="His-tRNA-ligase"/>
</dbReference>
<evidence type="ECO:0000256" key="3">
    <source>
        <dbReference type="ARBA" id="ARBA00022741"/>
    </source>
</evidence>
<dbReference type="GO" id="GO:0004821">
    <property type="term" value="F:histidine-tRNA ligase activity"/>
    <property type="evidence" value="ECO:0007669"/>
    <property type="project" value="UniProtKB-UniRule"/>
</dbReference>
<gene>
    <name evidence="8" type="primary">hisS</name>
    <name evidence="11" type="ORF">COT52_01335</name>
</gene>
<dbReference type="InterPro" id="IPR004154">
    <property type="entry name" value="Anticodon-bd"/>
</dbReference>
<protein>
    <recommendedName>
        <fullName evidence="8">Histidine--tRNA ligase</fullName>
        <ecNumber evidence="8">6.1.1.21</ecNumber>
    </recommendedName>
    <alternativeName>
        <fullName evidence="8">Histidyl-tRNA synthetase</fullName>
        <shortName evidence="8">HisRS</shortName>
    </alternativeName>
</protein>
<keyword evidence="3 8" id="KW-0547">Nucleotide-binding</keyword>
<keyword evidence="5 8" id="KW-0648">Protein biosynthesis</keyword>
<dbReference type="GO" id="GO:0005737">
    <property type="term" value="C:cytoplasm"/>
    <property type="evidence" value="ECO:0007669"/>
    <property type="project" value="UniProtKB-SubCell"/>
</dbReference>